<comment type="caution">
    <text evidence="2">The sequence shown here is derived from an EMBL/GenBank/DDBJ whole genome shotgun (WGS) entry which is preliminary data.</text>
</comment>
<evidence type="ECO:0000313" key="2">
    <source>
        <dbReference type="EMBL" id="MAG22301.1"/>
    </source>
</evidence>
<sequence length="119" mass="13555">MKKKGSCFEHYGSATVGERGQLVLPIDARNEYNIKPGDKLVVMGSETGNFKHLVLMKSEELAGMVNYLFEIEKYIKGSREGNIESINKLFKTKEVDKYLKEGGAKRVEEILKKEIKKKK</sequence>
<dbReference type="SMART" id="SM00966">
    <property type="entry name" value="SpoVT_AbrB"/>
    <property type="match status" value="1"/>
</dbReference>
<dbReference type="InterPro" id="IPR007159">
    <property type="entry name" value="SpoVT-AbrB_dom"/>
</dbReference>
<evidence type="ECO:0000313" key="3">
    <source>
        <dbReference type="Proteomes" id="UP000226592"/>
    </source>
</evidence>
<organism evidence="2 3">
    <name type="scientific">Candidatus Iainarchaeum sp</name>
    <dbReference type="NCBI Taxonomy" id="3101447"/>
    <lineage>
        <taxon>Archaea</taxon>
        <taxon>Candidatus Iainarchaeota</taxon>
        <taxon>Candidatus Iainarchaeia</taxon>
        <taxon>Candidatus Iainarchaeales</taxon>
        <taxon>Candidatus Iainarchaeaceae</taxon>
        <taxon>Candidatus Iainarchaeum</taxon>
    </lineage>
</organism>
<dbReference type="SUPFAM" id="SSF89447">
    <property type="entry name" value="AbrB/MazE/MraZ-like"/>
    <property type="match status" value="1"/>
</dbReference>
<dbReference type="GO" id="GO:0003677">
    <property type="term" value="F:DNA binding"/>
    <property type="evidence" value="ECO:0007669"/>
    <property type="project" value="InterPro"/>
</dbReference>
<protein>
    <recommendedName>
        <fullName evidence="1">SpoVT-AbrB domain-containing protein</fullName>
    </recommendedName>
</protein>
<gene>
    <name evidence="2" type="ORF">CL943_03285</name>
</gene>
<dbReference type="Proteomes" id="UP000226592">
    <property type="component" value="Unassembled WGS sequence"/>
</dbReference>
<dbReference type="AlphaFoldDB" id="A0A2D6M1K1"/>
<name>A0A2D6M1K1_9ARCH</name>
<dbReference type="Gene3D" id="2.10.260.10">
    <property type="match status" value="1"/>
</dbReference>
<dbReference type="EMBL" id="NZBU01000009">
    <property type="protein sequence ID" value="MAG22301.1"/>
    <property type="molecule type" value="Genomic_DNA"/>
</dbReference>
<dbReference type="Pfam" id="PF04014">
    <property type="entry name" value="MazE_antitoxin"/>
    <property type="match status" value="1"/>
</dbReference>
<feature type="domain" description="SpoVT-AbrB" evidence="1">
    <location>
        <begin position="14"/>
        <end position="61"/>
    </location>
</feature>
<evidence type="ECO:0000259" key="1">
    <source>
        <dbReference type="SMART" id="SM00966"/>
    </source>
</evidence>
<accession>A0A2D6M1K1</accession>
<reference evidence="3" key="1">
    <citation type="submission" date="2017-09" db="EMBL/GenBank/DDBJ databases">
        <title>The Reconstruction of 2,631 Draft Metagenome-Assembled Genomes from the Global Oceans.</title>
        <authorList>
            <person name="Tully B.J."/>
            <person name="Graham E.D."/>
            <person name="Heidelberg J.F."/>
        </authorList>
    </citation>
    <scope>NUCLEOTIDE SEQUENCE [LARGE SCALE GENOMIC DNA]</scope>
</reference>
<proteinExistence type="predicted"/>
<dbReference type="InterPro" id="IPR037914">
    <property type="entry name" value="SpoVT-AbrB_sf"/>
</dbReference>